<dbReference type="CDD" id="cd07103">
    <property type="entry name" value="ALDH_F5_SSADH_GabD"/>
    <property type="match status" value="1"/>
</dbReference>
<dbReference type="PROSITE" id="PS00070">
    <property type="entry name" value="ALDEHYDE_DEHYDR_CYS"/>
    <property type="match status" value="1"/>
</dbReference>
<keyword evidence="7" id="KW-1185">Reference proteome</keyword>
<dbReference type="Gene3D" id="3.40.605.10">
    <property type="entry name" value="Aldehyde Dehydrogenase, Chain A, domain 1"/>
    <property type="match status" value="1"/>
</dbReference>
<feature type="domain" description="Aldehyde dehydrogenase" evidence="5">
    <location>
        <begin position="20"/>
        <end position="477"/>
    </location>
</feature>
<dbReference type="InterPro" id="IPR010102">
    <property type="entry name" value="Succ_semiAld_DH"/>
</dbReference>
<reference evidence="6" key="1">
    <citation type="submission" date="2021-03" db="EMBL/GenBank/DDBJ databases">
        <title>novel species isolated from a fishpond in China.</title>
        <authorList>
            <person name="Lu H."/>
            <person name="Cai Z."/>
        </authorList>
    </citation>
    <scope>NUCLEOTIDE SEQUENCE</scope>
    <source>
        <strain evidence="6">JCM 30855</strain>
    </source>
</reference>
<accession>A0A939IPM3</accession>
<dbReference type="Proteomes" id="UP000664654">
    <property type="component" value="Unassembled WGS sequence"/>
</dbReference>
<dbReference type="InterPro" id="IPR050740">
    <property type="entry name" value="Aldehyde_DH_Superfamily"/>
</dbReference>
<dbReference type="PROSITE" id="PS00687">
    <property type="entry name" value="ALDEHYDE_DEHYDR_GLU"/>
    <property type="match status" value="1"/>
</dbReference>
<evidence type="ECO:0000313" key="7">
    <source>
        <dbReference type="Proteomes" id="UP000664654"/>
    </source>
</evidence>
<sequence>MLGLNDDALVRTDAFINGQWQSSDQKFAVTNPANGETLVLVADVGADGAEQAVQAAHQAFRDWAGKPAVERAGLMRKWFELMMQHQDDLGRLLTLEQGKPLAEAKGEIAYGATYMEWFAEEAKRVYGDTIPAPSNDKRILVIKQPVGVVTAVTPWNFPNAMIARKAAAALAAGCTFVVKPAAETPLSALAMAELARRAGIPDGVLNVVTGKDSKSIGKVLTEHELVRKFTFTGSTAVGKQLIAQCAGTVKKVTMELGGNAPFIVFDDADLDAAVKGLMASKFRNAGQTCVCANRIFVQQSVYQAFSDKLSEAVAQLKLGNGLEEGVTIGPLISKSAVDKVRELIDKSVNQGAKVSRGGQASGLGELFFEPTILTDVSNDMPLAREEIFGPVVPLIPFEDEQQALQLANDTDVGLAAYFYARDISRIWRVSEGLEYGMVGINEGGISNPAAPFGGVKQSGYGREGSKYGLDDYLEIKYLCMGGI</sequence>
<dbReference type="SUPFAM" id="SSF53720">
    <property type="entry name" value="ALDH-like"/>
    <property type="match status" value="1"/>
</dbReference>
<dbReference type="InterPro" id="IPR029510">
    <property type="entry name" value="Ald_DH_CS_GLU"/>
</dbReference>
<dbReference type="InterPro" id="IPR015590">
    <property type="entry name" value="Aldehyde_DH_dom"/>
</dbReference>
<evidence type="ECO:0000256" key="1">
    <source>
        <dbReference type="ARBA" id="ARBA00009986"/>
    </source>
</evidence>
<dbReference type="PANTHER" id="PTHR43353:SF5">
    <property type="entry name" value="SUCCINATE-SEMIALDEHYDE DEHYDROGENASE, MITOCHONDRIAL"/>
    <property type="match status" value="1"/>
</dbReference>
<comment type="caution">
    <text evidence="6">The sequence shown here is derived from an EMBL/GenBank/DDBJ whole genome shotgun (WGS) entry which is preliminary data.</text>
</comment>
<dbReference type="Gene3D" id="3.40.309.10">
    <property type="entry name" value="Aldehyde Dehydrogenase, Chain A, domain 2"/>
    <property type="match status" value="1"/>
</dbReference>
<dbReference type="InterPro" id="IPR016160">
    <property type="entry name" value="Ald_DH_CS_CYS"/>
</dbReference>
<dbReference type="AlphaFoldDB" id="A0A939IPM3"/>
<evidence type="ECO:0000256" key="2">
    <source>
        <dbReference type="ARBA" id="ARBA00023002"/>
    </source>
</evidence>
<dbReference type="RefSeq" id="WP_206574142.1">
    <property type="nucleotide sequence ID" value="NZ_JAFKCV010000006.1"/>
</dbReference>
<gene>
    <name evidence="6" type="ORF">J0A66_12425</name>
</gene>
<dbReference type="FunFam" id="3.40.605.10:FF:000026">
    <property type="entry name" value="Aldehyde dehydrogenase, putative"/>
    <property type="match status" value="1"/>
</dbReference>
<feature type="active site" evidence="3">
    <location>
        <position position="255"/>
    </location>
</feature>
<dbReference type="PANTHER" id="PTHR43353">
    <property type="entry name" value="SUCCINATE-SEMIALDEHYDE DEHYDROGENASE, MITOCHONDRIAL"/>
    <property type="match status" value="1"/>
</dbReference>
<dbReference type="Pfam" id="PF00171">
    <property type="entry name" value="Aldedh"/>
    <property type="match status" value="1"/>
</dbReference>
<dbReference type="GO" id="GO:0004777">
    <property type="term" value="F:succinate-semialdehyde dehydrogenase (NAD+) activity"/>
    <property type="evidence" value="ECO:0007669"/>
    <property type="project" value="TreeGrafter"/>
</dbReference>
<evidence type="ECO:0000313" key="6">
    <source>
        <dbReference type="EMBL" id="MBN7826035.1"/>
    </source>
</evidence>
<dbReference type="EMBL" id="JAFKCV010000006">
    <property type="protein sequence ID" value="MBN7826035.1"/>
    <property type="molecule type" value="Genomic_DNA"/>
</dbReference>
<dbReference type="FunFam" id="3.40.605.10:FF:000005">
    <property type="entry name" value="Succinate-semialdehyde dehydrogenase I"/>
    <property type="match status" value="1"/>
</dbReference>
<proteinExistence type="inferred from homology"/>
<dbReference type="FunFam" id="3.40.309.10:FF:000004">
    <property type="entry name" value="Succinate-semialdehyde dehydrogenase I"/>
    <property type="match status" value="1"/>
</dbReference>
<name>A0A939IPM3_9ALTE</name>
<comment type="similarity">
    <text evidence="1 4">Belongs to the aldehyde dehydrogenase family.</text>
</comment>
<organism evidence="6 7">
    <name type="scientific">Bowmanella dokdonensis</name>
    <dbReference type="NCBI Taxonomy" id="751969"/>
    <lineage>
        <taxon>Bacteria</taxon>
        <taxon>Pseudomonadati</taxon>
        <taxon>Pseudomonadota</taxon>
        <taxon>Gammaproteobacteria</taxon>
        <taxon>Alteromonadales</taxon>
        <taxon>Alteromonadaceae</taxon>
        <taxon>Bowmanella</taxon>
    </lineage>
</organism>
<dbReference type="InterPro" id="IPR016163">
    <property type="entry name" value="Ald_DH_C"/>
</dbReference>
<protein>
    <submittedName>
        <fullName evidence="6">NAD-dependent succinate-semialdehyde dehydrogenase</fullName>
    </submittedName>
</protein>
<evidence type="ECO:0000256" key="4">
    <source>
        <dbReference type="RuleBase" id="RU003345"/>
    </source>
</evidence>
<dbReference type="GO" id="GO:0009450">
    <property type="term" value="P:gamma-aminobutyric acid catabolic process"/>
    <property type="evidence" value="ECO:0007669"/>
    <property type="project" value="InterPro"/>
</dbReference>
<evidence type="ECO:0000259" key="5">
    <source>
        <dbReference type="Pfam" id="PF00171"/>
    </source>
</evidence>
<evidence type="ECO:0000256" key="3">
    <source>
        <dbReference type="PROSITE-ProRule" id="PRU10007"/>
    </source>
</evidence>
<dbReference type="NCBIfam" id="TIGR01780">
    <property type="entry name" value="SSADH"/>
    <property type="match status" value="1"/>
</dbReference>
<keyword evidence="2 4" id="KW-0560">Oxidoreductase</keyword>
<dbReference type="InterPro" id="IPR016161">
    <property type="entry name" value="Ald_DH/histidinol_DH"/>
</dbReference>
<dbReference type="InterPro" id="IPR016162">
    <property type="entry name" value="Ald_DH_N"/>
</dbReference>